<name>A0A090Q634_9FLAO</name>
<dbReference type="Pfam" id="PF00892">
    <property type="entry name" value="EamA"/>
    <property type="match status" value="1"/>
</dbReference>
<dbReference type="AlphaFoldDB" id="A0A090Q634"/>
<dbReference type="Proteomes" id="UP000029221">
    <property type="component" value="Unassembled WGS sequence"/>
</dbReference>
<feature type="transmembrane region" description="Helical" evidence="1">
    <location>
        <begin position="12"/>
        <end position="31"/>
    </location>
</feature>
<organism evidence="3 4">
    <name type="scientific">Nonlabens tegetincola</name>
    <dbReference type="NCBI Taxonomy" id="323273"/>
    <lineage>
        <taxon>Bacteria</taxon>
        <taxon>Pseudomonadati</taxon>
        <taxon>Bacteroidota</taxon>
        <taxon>Flavobacteriia</taxon>
        <taxon>Flavobacteriales</taxon>
        <taxon>Flavobacteriaceae</taxon>
        <taxon>Nonlabens</taxon>
    </lineage>
</organism>
<gene>
    <name evidence="3" type="ORF">JCM19294_208</name>
</gene>
<keyword evidence="4" id="KW-1185">Reference proteome</keyword>
<feature type="transmembrane region" description="Helical" evidence="1">
    <location>
        <begin position="95"/>
        <end position="115"/>
    </location>
</feature>
<feature type="transmembrane region" description="Helical" evidence="1">
    <location>
        <begin position="37"/>
        <end position="60"/>
    </location>
</feature>
<dbReference type="PANTHER" id="PTHR22911">
    <property type="entry name" value="ACYL-MALONYL CONDENSING ENZYME-RELATED"/>
    <property type="match status" value="1"/>
</dbReference>
<dbReference type="GO" id="GO:0016020">
    <property type="term" value="C:membrane"/>
    <property type="evidence" value="ECO:0007669"/>
    <property type="project" value="InterPro"/>
</dbReference>
<feature type="transmembrane region" description="Helical" evidence="1">
    <location>
        <begin position="72"/>
        <end position="89"/>
    </location>
</feature>
<sequence length="251" mass="27787">MPDDRVVNYLHLHLIVFIWGFTAVLGALISIDSIPLVWYRMLLAVIFIFIYIKIKGISLLGDGVNTLSRKRILSFCLAGCVIALHWVTFFGAIKVSNVSICLAMMSTGAFFTALLEPLFTPKKFVGYELIFGIIIIGALYYIFTVESNYIEGILLGLTSALLSAVFSIMNVSWAKVYNPTVISFYELASGVVLLSLFFLILPVDFVAPVALSIYDWLWLGILASVCTAYAFIASVKVMKVLSAYTVMLTIN</sequence>
<comment type="caution">
    <text evidence="3">The sequence shown here is derived from an EMBL/GenBank/DDBJ whole genome shotgun (WGS) entry which is preliminary data.</text>
</comment>
<dbReference type="PANTHER" id="PTHR22911:SF79">
    <property type="entry name" value="MOBA-LIKE NTP TRANSFERASE DOMAIN-CONTAINING PROTEIN"/>
    <property type="match status" value="1"/>
</dbReference>
<dbReference type="SUPFAM" id="SSF103481">
    <property type="entry name" value="Multidrug resistance efflux transporter EmrE"/>
    <property type="match status" value="1"/>
</dbReference>
<accession>A0A090Q634</accession>
<dbReference type="EMBL" id="BBML01000006">
    <property type="protein sequence ID" value="GAK97672.1"/>
    <property type="molecule type" value="Genomic_DNA"/>
</dbReference>
<evidence type="ECO:0000259" key="2">
    <source>
        <dbReference type="Pfam" id="PF00892"/>
    </source>
</evidence>
<evidence type="ECO:0000313" key="3">
    <source>
        <dbReference type="EMBL" id="GAK97672.1"/>
    </source>
</evidence>
<dbReference type="STRING" id="319236.BST91_06490"/>
<keyword evidence="1" id="KW-0812">Transmembrane</keyword>
<feature type="domain" description="EamA" evidence="2">
    <location>
        <begin position="14"/>
        <end position="143"/>
    </location>
</feature>
<keyword evidence="1" id="KW-1133">Transmembrane helix</keyword>
<feature type="transmembrane region" description="Helical" evidence="1">
    <location>
        <begin position="213"/>
        <end position="232"/>
    </location>
</feature>
<evidence type="ECO:0000256" key="1">
    <source>
        <dbReference type="SAM" id="Phobius"/>
    </source>
</evidence>
<dbReference type="InterPro" id="IPR000620">
    <property type="entry name" value="EamA_dom"/>
</dbReference>
<dbReference type="InterPro" id="IPR037185">
    <property type="entry name" value="EmrE-like"/>
</dbReference>
<keyword evidence="1" id="KW-0472">Membrane</keyword>
<dbReference type="eggNOG" id="COG0697">
    <property type="taxonomic scope" value="Bacteria"/>
</dbReference>
<protein>
    <recommendedName>
        <fullName evidence="2">EamA domain-containing protein</fullName>
    </recommendedName>
</protein>
<feature type="transmembrane region" description="Helical" evidence="1">
    <location>
        <begin position="149"/>
        <end position="169"/>
    </location>
</feature>
<proteinExistence type="predicted"/>
<feature type="transmembrane region" description="Helical" evidence="1">
    <location>
        <begin position="124"/>
        <end position="143"/>
    </location>
</feature>
<reference evidence="3" key="1">
    <citation type="journal article" date="2014" name="Genome Announc.">
        <title>Draft Genome Sequences of Marine Flavobacterium Nonlabens Strains NR17, NR24, NR27, NR32, NR33, and Ara13.</title>
        <authorList>
            <person name="Nakanishi M."/>
            <person name="Meirelles P."/>
            <person name="Suzuki R."/>
            <person name="Takatani N."/>
            <person name="Mino S."/>
            <person name="Suda W."/>
            <person name="Oshima K."/>
            <person name="Hattori M."/>
            <person name="Ohkuma M."/>
            <person name="Hosokawa M."/>
            <person name="Miyashita K."/>
            <person name="Thompson F.L."/>
            <person name="Niwa A."/>
            <person name="Sawabe T."/>
            <person name="Sawabe T."/>
        </authorList>
    </citation>
    <scope>NUCLEOTIDE SEQUENCE [LARGE SCALE GENOMIC DNA]</scope>
    <source>
        <strain evidence="3">JCM 19294</strain>
    </source>
</reference>
<evidence type="ECO:0000313" key="4">
    <source>
        <dbReference type="Proteomes" id="UP000029221"/>
    </source>
</evidence>
<feature type="transmembrane region" description="Helical" evidence="1">
    <location>
        <begin position="181"/>
        <end position="201"/>
    </location>
</feature>